<proteinExistence type="predicted"/>
<evidence type="ECO:0000256" key="1">
    <source>
        <dbReference type="SAM" id="MobiDB-lite"/>
    </source>
</evidence>
<dbReference type="EnsemblPlants" id="OGLUM01G19820.1">
    <property type="protein sequence ID" value="OGLUM01G19820.1"/>
    <property type="gene ID" value="OGLUM01G19820"/>
</dbReference>
<reference evidence="3" key="1">
    <citation type="submission" date="2013-08" db="EMBL/GenBank/DDBJ databases">
        <title>Oryza genome evolution.</title>
        <authorList>
            <person name="Wing R.A."/>
            <person name="Panaud O."/>
            <person name="Oliveira A.C."/>
        </authorList>
    </citation>
    <scope>NUCLEOTIDE SEQUENCE</scope>
</reference>
<keyword evidence="4" id="KW-1185">Reference proteome</keyword>
<sequence>MRWHPDMWRPRGSHADSTATSDKTGFKTTEGPIAAAAFLAATGAGAGLARFRLMVNHHHH</sequence>
<reference evidence="3" key="2">
    <citation type="submission" date="2015-04" db="UniProtKB">
        <authorList>
            <consortium name="EnsemblPlants"/>
        </authorList>
    </citation>
    <scope>IDENTIFICATION</scope>
</reference>
<reference evidence="3" key="3">
    <citation type="submission" date="2018-05" db="EMBL/GenBank/DDBJ databases">
        <title>OgluRS3 (Oryza glumaepatula Reference Sequence Version 3).</title>
        <authorList>
            <person name="Zhang J."/>
            <person name="Kudrna D."/>
            <person name="Lee S."/>
            <person name="Talag J."/>
            <person name="Welchert J."/>
            <person name="Wing R.A."/>
        </authorList>
    </citation>
    <scope>NUCLEOTIDE SEQUENCE [LARGE SCALE GENOMIC DNA]</scope>
</reference>
<dbReference type="HOGENOM" id="CLU_2945441_0_0_1"/>
<dbReference type="AlphaFoldDB" id="A0A0D9Y987"/>
<feature type="compositionally biased region" description="Polar residues" evidence="1">
    <location>
        <begin position="15"/>
        <end position="27"/>
    </location>
</feature>
<feature type="transmembrane region" description="Helical" evidence="2">
    <location>
        <begin position="33"/>
        <end position="51"/>
    </location>
</feature>
<keyword evidence="2" id="KW-0812">Transmembrane</keyword>
<name>A0A0D9Y987_9ORYZ</name>
<protein>
    <submittedName>
        <fullName evidence="3">Uncharacterized protein</fullName>
    </submittedName>
</protein>
<dbReference type="Proteomes" id="UP000026961">
    <property type="component" value="Chromosome 1"/>
</dbReference>
<feature type="region of interest" description="Disordered" evidence="1">
    <location>
        <begin position="1"/>
        <end position="27"/>
    </location>
</feature>
<dbReference type="Gramene" id="OGLUM01G19820.1">
    <property type="protein sequence ID" value="OGLUM01G19820.1"/>
    <property type="gene ID" value="OGLUM01G19820"/>
</dbReference>
<evidence type="ECO:0000313" key="4">
    <source>
        <dbReference type="Proteomes" id="UP000026961"/>
    </source>
</evidence>
<accession>A0A0D9Y987</accession>
<keyword evidence="2" id="KW-1133">Transmembrane helix</keyword>
<evidence type="ECO:0000313" key="3">
    <source>
        <dbReference type="EnsemblPlants" id="OGLUM01G19820.1"/>
    </source>
</evidence>
<evidence type="ECO:0000256" key="2">
    <source>
        <dbReference type="SAM" id="Phobius"/>
    </source>
</evidence>
<organism evidence="3">
    <name type="scientific">Oryza glumipatula</name>
    <dbReference type="NCBI Taxonomy" id="40148"/>
    <lineage>
        <taxon>Eukaryota</taxon>
        <taxon>Viridiplantae</taxon>
        <taxon>Streptophyta</taxon>
        <taxon>Embryophyta</taxon>
        <taxon>Tracheophyta</taxon>
        <taxon>Spermatophyta</taxon>
        <taxon>Magnoliopsida</taxon>
        <taxon>Liliopsida</taxon>
        <taxon>Poales</taxon>
        <taxon>Poaceae</taxon>
        <taxon>BOP clade</taxon>
        <taxon>Oryzoideae</taxon>
        <taxon>Oryzeae</taxon>
        <taxon>Oryzinae</taxon>
        <taxon>Oryza</taxon>
    </lineage>
</organism>
<keyword evidence="2" id="KW-0472">Membrane</keyword>